<evidence type="ECO:0000256" key="1">
    <source>
        <dbReference type="SAM" id="MobiDB-lite"/>
    </source>
</evidence>
<evidence type="ECO:0000313" key="2">
    <source>
        <dbReference type="EMBL" id="KAK9160937.1"/>
    </source>
</evidence>
<reference evidence="2 3" key="1">
    <citation type="submission" date="2024-01" db="EMBL/GenBank/DDBJ databases">
        <title>Genome assemblies of Stephania.</title>
        <authorList>
            <person name="Yang L."/>
        </authorList>
    </citation>
    <scope>NUCLEOTIDE SEQUENCE [LARGE SCALE GENOMIC DNA]</scope>
    <source>
        <strain evidence="2">YNDBR</strain>
        <tissue evidence="2">Leaf</tissue>
    </source>
</reference>
<feature type="region of interest" description="Disordered" evidence="1">
    <location>
        <begin position="132"/>
        <end position="185"/>
    </location>
</feature>
<dbReference type="EMBL" id="JBBNAF010000003">
    <property type="protein sequence ID" value="KAK9160937.1"/>
    <property type="molecule type" value="Genomic_DNA"/>
</dbReference>
<feature type="compositionally biased region" description="Basic and acidic residues" evidence="1">
    <location>
        <begin position="132"/>
        <end position="155"/>
    </location>
</feature>
<evidence type="ECO:0000313" key="3">
    <source>
        <dbReference type="Proteomes" id="UP001420932"/>
    </source>
</evidence>
<keyword evidence="3" id="KW-1185">Reference proteome</keyword>
<sequence>MSFAIYDAWCRKAAIRNTGNIYLIAKKRIAHIYLTDEVFEHYKRMRAIDEAFKKKSEQMSTNRKSEVGGPAQVAPEVKGRIYGLGLQGYHRSISFGEVSSSWGPAYGPHELEELQRDHQRLQETLLKDRMERQEQMQRDKMERQEENREMQDRLAQRSGPQSDDQPGHLTAEITPSQTTHLDDHQPEHWTDLLRRMPEDQRHLLDDHNEFMSQLMPEASPALEAMIMIHEVLYARGVLDEDAKLTSPIGFQVSEIPLYKNHHGSTYTSPQPNFYMSKRSPQIPQHEKRSIRDMMNDLIFREPTFQQSLQHERRTIANFERNMISDWTSQSTTQQPLQEDMQHMKSKLQNSETQVTAILEHLMDEEELPPQPVFDSDETVNADTSKSVEFDEFSIVDEHLSESEETLDVSSHEPDITIAQYDDDEVEKEIEVISERSKEPQKENEEDQPLVLVKPPTLPCIFVRPWKGVEVKEHSLDLYTTDTFVLDDHDSTDSFVLEVSNELPILKEGMHAALPKYVDAPFVVDISKGEGIT</sequence>
<dbReference type="AlphaFoldDB" id="A0AAP0KZX5"/>
<dbReference type="Proteomes" id="UP001420932">
    <property type="component" value="Unassembled WGS sequence"/>
</dbReference>
<accession>A0AAP0KZX5</accession>
<gene>
    <name evidence="2" type="ORF">Syun_007278</name>
</gene>
<name>A0AAP0KZX5_9MAGN</name>
<comment type="caution">
    <text evidence="2">The sequence shown here is derived from an EMBL/GenBank/DDBJ whole genome shotgun (WGS) entry which is preliminary data.</text>
</comment>
<proteinExistence type="predicted"/>
<organism evidence="2 3">
    <name type="scientific">Stephania yunnanensis</name>
    <dbReference type="NCBI Taxonomy" id="152371"/>
    <lineage>
        <taxon>Eukaryota</taxon>
        <taxon>Viridiplantae</taxon>
        <taxon>Streptophyta</taxon>
        <taxon>Embryophyta</taxon>
        <taxon>Tracheophyta</taxon>
        <taxon>Spermatophyta</taxon>
        <taxon>Magnoliopsida</taxon>
        <taxon>Ranunculales</taxon>
        <taxon>Menispermaceae</taxon>
        <taxon>Menispermoideae</taxon>
        <taxon>Cissampelideae</taxon>
        <taxon>Stephania</taxon>
    </lineage>
</organism>
<protein>
    <submittedName>
        <fullName evidence="2">Uncharacterized protein</fullName>
    </submittedName>
</protein>